<feature type="region of interest" description="Disordered" evidence="1">
    <location>
        <begin position="1"/>
        <end position="24"/>
    </location>
</feature>
<dbReference type="Gramene" id="TuG1812G0300001234.01.T01">
    <property type="protein sequence ID" value="TuG1812G0300001234.01.T01.cds424382"/>
    <property type="gene ID" value="TuG1812G0300001234.01"/>
</dbReference>
<dbReference type="EnsemblPlants" id="TuG1812G0300001234.01.T01">
    <property type="protein sequence ID" value="TuG1812G0300001234.01.T01.cds424382"/>
    <property type="gene ID" value="TuG1812G0300001234.01"/>
</dbReference>
<dbReference type="AlphaFoldDB" id="A0A8R7TRZ5"/>
<proteinExistence type="predicted"/>
<dbReference type="Proteomes" id="UP000015106">
    <property type="component" value="Chromosome 3"/>
</dbReference>
<evidence type="ECO:0000313" key="3">
    <source>
        <dbReference type="Proteomes" id="UP000015106"/>
    </source>
</evidence>
<evidence type="ECO:0000313" key="2">
    <source>
        <dbReference type="EnsemblPlants" id="TuG1812G0300001234.01.T01.cds424382"/>
    </source>
</evidence>
<organism evidence="2 3">
    <name type="scientific">Triticum urartu</name>
    <name type="common">Red wild einkorn</name>
    <name type="synonym">Crithodium urartu</name>
    <dbReference type="NCBI Taxonomy" id="4572"/>
    <lineage>
        <taxon>Eukaryota</taxon>
        <taxon>Viridiplantae</taxon>
        <taxon>Streptophyta</taxon>
        <taxon>Embryophyta</taxon>
        <taxon>Tracheophyta</taxon>
        <taxon>Spermatophyta</taxon>
        <taxon>Magnoliopsida</taxon>
        <taxon>Liliopsida</taxon>
        <taxon>Poales</taxon>
        <taxon>Poaceae</taxon>
        <taxon>BOP clade</taxon>
        <taxon>Pooideae</taxon>
        <taxon>Triticodae</taxon>
        <taxon>Triticeae</taxon>
        <taxon>Triticinae</taxon>
        <taxon>Triticum</taxon>
    </lineage>
</organism>
<evidence type="ECO:0000256" key="1">
    <source>
        <dbReference type="SAM" id="MobiDB-lite"/>
    </source>
</evidence>
<sequence length="142" mass="15757">MNHNGASSQNQQHSMNPTSSWPSTNDVPSNLVIHMGIEPFEDLFILQAGKFMVCICNIQLLRDMPLQPEPLRQDLGFLRRLLPRCAPPIVLQKPLLIQEGLVAKHVHKAIGDGGSQPRDPRRQELGTHGKGVALDLPHINVL</sequence>
<accession>A0A8R7TRZ5</accession>
<protein>
    <submittedName>
        <fullName evidence="2">Uncharacterized protein</fullName>
    </submittedName>
</protein>
<reference evidence="3" key="1">
    <citation type="journal article" date="2013" name="Nature">
        <title>Draft genome of the wheat A-genome progenitor Triticum urartu.</title>
        <authorList>
            <person name="Ling H.Q."/>
            <person name="Zhao S."/>
            <person name="Liu D."/>
            <person name="Wang J."/>
            <person name="Sun H."/>
            <person name="Zhang C."/>
            <person name="Fan H."/>
            <person name="Li D."/>
            <person name="Dong L."/>
            <person name="Tao Y."/>
            <person name="Gao C."/>
            <person name="Wu H."/>
            <person name="Li Y."/>
            <person name="Cui Y."/>
            <person name="Guo X."/>
            <person name="Zheng S."/>
            <person name="Wang B."/>
            <person name="Yu K."/>
            <person name="Liang Q."/>
            <person name="Yang W."/>
            <person name="Lou X."/>
            <person name="Chen J."/>
            <person name="Feng M."/>
            <person name="Jian J."/>
            <person name="Zhang X."/>
            <person name="Luo G."/>
            <person name="Jiang Y."/>
            <person name="Liu J."/>
            <person name="Wang Z."/>
            <person name="Sha Y."/>
            <person name="Zhang B."/>
            <person name="Wu H."/>
            <person name="Tang D."/>
            <person name="Shen Q."/>
            <person name="Xue P."/>
            <person name="Zou S."/>
            <person name="Wang X."/>
            <person name="Liu X."/>
            <person name="Wang F."/>
            <person name="Yang Y."/>
            <person name="An X."/>
            <person name="Dong Z."/>
            <person name="Zhang K."/>
            <person name="Zhang X."/>
            <person name="Luo M.C."/>
            <person name="Dvorak J."/>
            <person name="Tong Y."/>
            <person name="Wang J."/>
            <person name="Yang H."/>
            <person name="Li Z."/>
            <person name="Wang D."/>
            <person name="Zhang A."/>
            <person name="Wang J."/>
        </authorList>
    </citation>
    <scope>NUCLEOTIDE SEQUENCE</scope>
    <source>
        <strain evidence="3">cv. G1812</strain>
    </source>
</reference>
<reference evidence="2" key="2">
    <citation type="submission" date="2018-03" db="EMBL/GenBank/DDBJ databases">
        <title>The Triticum urartu genome reveals the dynamic nature of wheat genome evolution.</title>
        <authorList>
            <person name="Ling H."/>
            <person name="Ma B."/>
            <person name="Shi X."/>
            <person name="Liu H."/>
            <person name="Dong L."/>
            <person name="Sun H."/>
            <person name="Cao Y."/>
            <person name="Gao Q."/>
            <person name="Zheng S."/>
            <person name="Li Y."/>
            <person name="Yu Y."/>
            <person name="Du H."/>
            <person name="Qi M."/>
            <person name="Li Y."/>
            <person name="Yu H."/>
            <person name="Cui Y."/>
            <person name="Wang N."/>
            <person name="Chen C."/>
            <person name="Wu H."/>
            <person name="Zhao Y."/>
            <person name="Zhang J."/>
            <person name="Li Y."/>
            <person name="Zhou W."/>
            <person name="Zhang B."/>
            <person name="Hu W."/>
            <person name="Eijk M."/>
            <person name="Tang J."/>
            <person name="Witsenboer H."/>
            <person name="Zhao S."/>
            <person name="Li Z."/>
            <person name="Zhang A."/>
            <person name="Wang D."/>
            <person name="Liang C."/>
        </authorList>
    </citation>
    <scope>NUCLEOTIDE SEQUENCE [LARGE SCALE GENOMIC DNA]</scope>
    <source>
        <strain evidence="2">cv. G1812</strain>
    </source>
</reference>
<keyword evidence="3" id="KW-1185">Reference proteome</keyword>
<name>A0A8R7TRZ5_TRIUA</name>
<reference evidence="2" key="3">
    <citation type="submission" date="2022-06" db="UniProtKB">
        <authorList>
            <consortium name="EnsemblPlants"/>
        </authorList>
    </citation>
    <scope>IDENTIFICATION</scope>
</reference>